<sequence length="398" mass="46292">MKNVFVVFVGCFVLGMNAQATFETKVVIDSIPVANTANETFALYLPSDYRSDILSPILFVFSPSGNGRKGVEAFRDAAETYNYILVCSNNARNGPYERNFGIAERLFTHIFSNFNIKEKRIYLAGFSGGSRLVSAIASLTDQIEGVIACGAGFSQIPYHKPSIQKYAYAGVCGDRDMNYREMIDVKSYLNKLKFVNTLFTFEGNHRWPPSEQIVQAFDWLEMESVKKGNLQKSKAEIRKSYLRNYDFTKTIDSETQPLLAYEHYERLLASYKRFFMLDSIANKMQVIQESNSYSEQLNTRKKLFERERDLDKVFIGRFNRDYEKPEKVNMKWWRKEFQKLDKLKEDKFGQREKMLSRFRYRFYAIIYTKLQSGVSEPSPAQKSFCKELYGLIYPKIAD</sequence>
<dbReference type="OrthoDB" id="9764953at2"/>
<dbReference type="KEGG" id="asag:FGM00_17945"/>
<dbReference type="InterPro" id="IPR029058">
    <property type="entry name" value="AB_hydrolase_fold"/>
</dbReference>
<accession>A0A5B7SXI2</accession>
<name>A0A5B7SXI2_9FLAO</name>
<protein>
    <recommendedName>
        <fullName evidence="3">Phospholipase/carboxylesterase/thioesterase domain-containing protein</fullName>
    </recommendedName>
</protein>
<dbReference type="RefSeq" id="WP_138854240.1">
    <property type="nucleotide sequence ID" value="NZ_CP040710.1"/>
</dbReference>
<proteinExistence type="predicted"/>
<dbReference type="AlphaFoldDB" id="A0A5B7SXI2"/>
<dbReference type="Gene3D" id="3.40.50.1820">
    <property type="entry name" value="alpha/beta hydrolase"/>
    <property type="match status" value="1"/>
</dbReference>
<evidence type="ECO:0000313" key="1">
    <source>
        <dbReference type="EMBL" id="QCX01903.1"/>
    </source>
</evidence>
<keyword evidence="2" id="KW-1185">Reference proteome</keyword>
<dbReference type="Proteomes" id="UP000310017">
    <property type="component" value="Chromosome"/>
</dbReference>
<dbReference type="EMBL" id="CP040710">
    <property type="protein sequence ID" value="QCX01903.1"/>
    <property type="molecule type" value="Genomic_DNA"/>
</dbReference>
<reference evidence="1 2" key="1">
    <citation type="submission" date="2019-05" db="EMBL/GenBank/DDBJ databases">
        <title>Genome sequencing of F202Z8.</title>
        <authorList>
            <person name="Kwon Y.M."/>
        </authorList>
    </citation>
    <scope>NUCLEOTIDE SEQUENCE [LARGE SCALE GENOMIC DNA]</scope>
    <source>
        <strain evidence="1 2">F202Z8</strain>
    </source>
</reference>
<evidence type="ECO:0000313" key="2">
    <source>
        <dbReference type="Proteomes" id="UP000310017"/>
    </source>
</evidence>
<evidence type="ECO:0008006" key="3">
    <source>
        <dbReference type="Google" id="ProtNLM"/>
    </source>
</evidence>
<dbReference type="SUPFAM" id="SSF53474">
    <property type="entry name" value="alpha/beta-Hydrolases"/>
    <property type="match status" value="1"/>
</dbReference>
<organism evidence="1 2">
    <name type="scientific">Aggregatimonas sangjinii</name>
    <dbReference type="NCBI Taxonomy" id="2583587"/>
    <lineage>
        <taxon>Bacteria</taxon>
        <taxon>Pseudomonadati</taxon>
        <taxon>Bacteroidota</taxon>
        <taxon>Flavobacteriia</taxon>
        <taxon>Flavobacteriales</taxon>
        <taxon>Flavobacteriaceae</taxon>
        <taxon>Aggregatimonas</taxon>
    </lineage>
</organism>
<gene>
    <name evidence="1" type="ORF">FGM00_17945</name>
</gene>